<feature type="chain" id="PRO_5047509500" evidence="2">
    <location>
        <begin position="22"/>
        <end position="198"/>
    </location>
</feature>
<organism evidence="3 4">
    <name type="scientific">Hymenobacter canadensis</name>
    <dbReference type="NCBI Taxonomy" id="2999067"/>
    <lineage>
        <taxon>Bacteria</taxon>
        <taxon>Pseudomonadati</taxon>
        <taxon>Bacteroidota</taxon>
        <taxon>Cytophagia</taxon>
        <taxon>Cytophagales</taxon>
        <taxon>Hymenobacteraceae</taxon>
        <taxon>Hymenobacter</taxon>
    </lineage>
</organism>
<dbReference type="Proteomes" id="UP001211005">
    <property type="component" value="Chromosome"/>
</dbReference>
<accession>A0ABY7LMU7</accession>
<protein>
    <submittedName>
        <fullName evidence="3">Uncharacterized protein</fullName>
    </submittedName>
</protein>
<gene>
    <name evidence="3" type="ORF">O3303_18300</name>
</gene>
<feature type="transmembrane region" description="Helical" evidence="1">
    <location>
        <begin position="35"/>
        <end position="56"/>
    </location>
</feature>
<reference evidence="3 4" key="1">
    <citation type="submission" date="2022-12" db="EMBL/GenBank/DDBJ databases">
        <title>Hymenobacter canadensis sp. nov. isolated from lake water of the Cambridge Bay, Canada.</title>
        <authorList>
            <person name="Kim W.H."/>
            <person name="Lee Y.M."/>
        </authorList>
    </citation>
    <scope>NUCLEOTIDE SEQUENCE [LARGE SCALE GENOMIC DNA]</scope>
    <source>
        <strain evidence="3 4">PAMC 29467</strain>
    </source>
</reference>
<sequence length="198" mass="21185">MRTFFLLLILLLAGTLGYAQQGPAAAPVASAPVTVAPAAAAPADSGAVLLFNGWYLPRYAPKATEADTTGALLSLFRKRRYAGWLYTLPFIAGMTLALPISSTDRYGQTTVADEAISPPLGFTIVGGTVVGFIMHASKFNKAHLEAVDKAYVAGQPIPAKYRSQLNASHFNEAAYLREALRQQMEREQLQRAAAGATR</sequence>
<dbReference type="EMBL" id="CP114767">
    <property type="protein sequence ID" value="WBA41749.1"/>
    <property type="molecule type" value="Genomic_DNA"/>
</dbReference>
<evidence type="ECO:0000313" key="4">
    <source>
        <dbReference type="Proteomes" id="UP001211005"/>
    </source>
</evidence>
<evidence type="ECO:0000313" key="3">
    <source>
        <dbReference type="EMBL" id="WBA41749.1"/>
    </source>
</evidence>
<keyword evidence="2" id="KW-0732">Signal</keyword>
<dbReference type="RefSeq" id="WP_269559811.1">
    <property type="nucleotide sequence ID" value="NZ_CP114767.1"/>
</dbReference>
<evidence type="ECO:0000256" key="1">
    <source>
        <dbReference type="SAM" id="Phobius"/>
    </source>
</evidence>
<keyword evidence="4" id="KW-1185">Reference proteome</keyword>
<keyword evidence="1" id="KW-0812">Transmembrane</keyword>
<feature type="transmembrane region" description="Helical" evidence="1">
    <location>
        <begin position="81"/>
        <end position="100"/>
    </location>
</feature>
<name>A0ABY7LMU7_9BACT</name>
<evidence type="ECO:0000256" key="2">
    <source>
        <dbReference type="SAM" id="SignalP"/>
    </source>
</evidence>
<feature type="transmembrane region" description="Helical" evidence="1">
    <location>
        <begin position="120"/>
        <end position="137"/>
    </location>
</feature>
<feature type="signal peptide" evidence="2">
    <location>
        <begin position="1"/>
        <end position="21"/>
    </location>
</feature>
<keyword evidence="1" id="KW-1133">Transmembrane helix</keyword>
<keyword evidence="1" id="KW-0472">Membrane</keyword>
<proteinExistence type="predicted"/>